<name>A0A8J2XPM4_9GAMM</name>
<proteinExistence type="predicted"/>
<evidence type="ECO:0000313" key="1">
    <source>
        <dbReference type="EMBL" id="GGA81143.1"/>
    </source>
</evidence>
<evidence type="ECO:0000313" key="2">
    <source>
        <dbReference type="Proteomes" id="UP000619743"/>
    </source>
</evidence>
<dbReference type="EMBL" id="BMDX01000011">
    <property type="protein sequence ID" value="GGA81143.1"/>
    <property type="molecule type" value="Genomic_DNA"/>
</dbReference>
<gene>
    <name evidence="1" type="ORF">GCM10011369_23910</name>
</gene>
<organism evidence="1 2">
    <name type="scientific">Neiella marina</name>
    <dbReference type="NCBI Taxonomy" id="508461"/>
    <lineage>
        <taxon>Bacteria</taxon>
        <taxon>Pseudomonadati</taxon>
        <taxon>Pseudomonadota</taxon>
        <taxon>Gammaproteobacteria</taxon>
        <taxon>Alteromonadales</taxon>
        <taxon>Echinimonadaceae</taxon>
        <taxon>Neiella</taxon>
    </lineage>
</organism>
<accession>A0A8J2XPM4</accession>
<keyword evidence="2" id="KW-1185">Reference proteome</keyword>
<dbReference type="OrthoDB" id="7054989at2"/>
<dbReference type="Proteomes" id="UP000619743">
    <property type="component" value="Unassembled WGS sequence"/>
</dbReference>
<dbReference type="RefSeq" id="WP_087506486.1">
    <property type="nucleotide sequence ID" value="NZ_BMDX01000011.1"/>
</dbReference>
<sequence>MSLLLSVVLAAAQVQALIPSSEDETEMWSYAKDHMRPCESIAQENYPWYDKAHLLLSDTVCDQALWLDSFFGPDEVTSSDIQSASSLVRLSTDYVIRQRESDKIKPRIQASIHLPQISNKLQLLIDGKDDSGNGDNLLNPAGRRQEKSSAAVRYTMFDRDSWDLSFDVGAHFSGGPFTRVRARHYDPWSDNTVFKFTQDLTLELEDSWYETSRATVDRYLDDVIYRYQLQGKYGEKTDGYEWRATIARIKQLSQRSAIVSFLSVEGATDDPKDDDESEIYRLGFNYRKSVWRPWFTFHLEPQITLPRKFDYKPTYLFIAGIEIQFGKGRRPSHEKISYQSTYDAKPDSSG</sequence>
<reference evidence="2" key="1">
    <citation type="journal article" date="2019" name="Int. J. Syst. Evol. Microbiol.">
        <title>The Global Catalogue of Microorganisms (GCM) 10K type strain sequencing project: providing services to taxonomists for standard genome sequencing and annotation.</title>
        <authorList>
            <consortium name="The Broad Institute Genomics Platform"/>
            <consortium name="The Broad Institute Genome Sequencing Center for Infectious Disease"/>
            <person name="Wu L."/>
            <person name="Ma J."/>
        </authorList>
    </citation>
    <scope>NUCLEOTIDE SEQUENCE [LARGE SCALE GENOMIC DNA]</scope>
    <source>
        <strain evidence="2">CGMCC 1.10130</strain>
    </source>
</reference>
<protein>
    <submittedName>
        <fullName evidence="1">Uncharacterized protein</fullName>
    </submittedName>
</protein>
<comment type="caution">
    <text evidence="1">The sequence shown here is derived from an EMBL/GenBank/DDBJ whole genome shotgun (WGS) entry which is preliminary data.</text>
</comment>
<dbReference type="AlphaFoldDB" id="A0A8J2XPM4"/>